<gene>
    <name evidence="2" type="ordered locus">TUZN_0301</name>
</gene>
<protein>
    <submittedName>
        <fullName evidence="2">Uncharacterized protein</fullName>
    </submittedName>
</protein>
<keyword evidence="1" id="KW-0812">Transmembrane</keyword>
<evidence type="ECO:0000313" key="2">
    <source>
        <dbReference type="EMBL" id="AEA11799.1"/>
    </source>
</evidence>
<dbReference type="Proteomes" id="UP000008138">
    <property type="component" value="Chromosome"/>
</dbReference>
<keyword evidence="1" id="KW-1133">Transmembrane helix</keyword>
<keyword evidence="1" id="KW-0472">Membrane</keyword>
<accession>F2L2D4</accession>
<dbReference type="HOGENOM" id="CLU_348732_0_0_2"/>
<keyword evidence="3" id="KW-1185">Reference proteome</keyword>
<feature type="transmembrane region" description="Helical" evidence="1">
    <location>
        <begin position="747"/>
        <end position="772"/>
    </location>
</feature>
<organism evidence="2 3">
    <name type="scientific">Thermoproteus uzoniensis (strain 768-20)</name>
    <dbReference type="NCBI Taxonomy" id="999630"/>
    <lineage>
        <taxon>Archaea</taxon>
        <taxon>Thermoproteota</taxon>
        <taxon>Thermoprotei</taxon>
        <taxon>Thermoproteales</taxon>
        <taxon>Thermoproteaceae</taxon>
        <taxon>Thermoproteus</taxon>
    </lineage>
</organism>
<reference evidence="2 3" key="1">
    <citation type="journal article" date="2011" name="J. Bacteriol.">
        <title>Complete genome sequence of the thermoacidophilic crenarchaeon Thermoproteus uzoniensis 768-20.</title>
        <authorList>
            <person name="Mardanov A.V."/>
            <person name="Gumerov V.M."/>
            <person name="Beletsky A.V."/>
            <person name="Prokofeva M.I."/>
            <person name="Bonch-Osmolovskaya E.A."/>
            <person name="Ravin N.V."/>
            <person name="Skryabin K.G."/>
        </authorList>
    </citation>
    <scope>NUCLEOTIDE SEQUENCE [LARGE SCALE GENOMIC DNA]</scope>
    <source>
        <strain evidence="2 3">768-20</strain>
    </source>
</reference>
<reference key="2">
    <citation type="submission" date="2011-03" db="EMBL/GenBank/DDBJ databases">
        <title>Complete genome sequence of the thermoacidophilic crenarchaeon Thermoproteus uzoniensis 768-20.</title>
        <authorList>
            <person name="Mardanov A.V."/>
            <person name="Gumerov V.M."/>
            <person name="Beletsky A.V."/>
            <person name="Prokofeva M.I."/>
            <person name="Bonch-Osmolovskaya E.A."/>
            <person name="Ravin N.V."/>
            <person name="Skryabin K.G."/>
        </authorList>
    </citation>
    <scope>NUCLEOTIDE SEQUENCE</scope>
    <source>
        <strain>768-20</strain>
    </source>
</reference>
<dbReference type="STRING" id="999630.TUZN_0301"/>
<name>F2L2D4_THEU7</name>
<dbReference type="KEGG" id="tuz:TUZN_0301"/>
<sequence>MNSATYTNLTIIFKNEININNTKINISNALIIFEKMYNNIINIGIYPTGNNVIISINNTEKILNVANICNINYIDSYNYTQSIFINVSSNCLGLREYVNGTYIPINSVYNPPYSGIYYILLTNGSYYINLTYIVSPKISTTKIYYGQWLNISLYPPLSSPAVASIGGFQLSATSDISIPPFALAAGNYTLTLSQGGVVLLNETITILRAVPKITIELNNTIIYGITSKYNINTYIYNSYYKSTVDVFINGSLVASGTTPLSLYLPVLNVGTYNLTVVARPSANTTQSSAVKLFRVLPAPVSLRVYVNGSPLSQVVLASYGQILVFNATASSTLQPTGKFIILVDGRSFGAVVDTLMLGAGLHNVTVAFLPSSANFKEAKASATIAVAKSMPELVVPKYISATYGEMPNVTLGLYVYGRPISGLLNVTVNNYTMLVRVFGNTTLRLPPLPAGSYVVYVSFMGNENLYPTSASFLLLIKSAAVALSIEAPQRAVYGASVPISVSAAPQVPGQISIYVNGTLIYSGPSPRVQTTWRPPRSGVFNITAYFQSASKNYSNTISTIIIYVEKAKCTINILINSSILYVLRKYEILINSSVVPEIYLDGKYLGTAQVLPLSFNSTGIHTIFAIFKGDVRYSQCNSSLTVDVMKNPAYIAIEIPRKLVVPNSPIDIYVHIFTKSYIINGIIYIYITNINKGNNYTLTKYVNSSQEVLKVSLPAPGSYEVEVYYSGNPYVAGNYSNVVAVTVVESLFGVPLIMVLGYGVAAVSAYAAVLAIKLKRRKYGTS</sequence>
<dbReference type="eggNOG" id="arCOG02487">
    <property type="taxonomic scope" value="Archaea"/>
</dbReference>
<dbReference type="AlphaFoldDB" id="F2L2D4"/>
<evidence type="ECO:0000256" key="1">
    <source>
        <dbReference type="SAM" id="Phobius"/>
    </source>
</evidence>
<evidence type="ECO:0000313" key="3">
    <source>
        <dbReference type="Proteomes" id="UP000008138"/>
    </source>
</evidence>
<proteinExistence type="predicted"/>
<dbReference type="EMBL" id="CP002590">
    <property type="protein sequence ID" value="AEA11799.1"/>
    <property type="molecule type" value="Genomic_DNA"/>
</dbReference>